<dbReference type="AlphaFoldDB" id="A0A1W1I3R2"/>
<keyword evidence="5 9" id="KW-0032">Aminotransferase</keyword>
<dbReference type="GO" id="GO:0030170">
    <property type="term" value="F:pyridoxal phosphate binding"/>
    <property type="evidence" value="ECO:0007669"/>
    <property type="project" value="InterPro"/>
</dbReference>
<evidence type="ECO:0000259" key="10">
    <source>
        <dbReference type="Pfam" id="PF00155"/>
    </source>
</evidence>
<comment type="subunit">
    <text evidence="4 9">Homodimer.</text>
</comment>
<evidence type="ECO:0000256" key="6">
    <source>
        <dbReference type="ARBA" id="ARBA00022679"/>
    </source>
</evidence>
<evidence type="ECO:0000256" key="7">
    <source>
        <dbReference type="ARBA" id="ARBA00022898"/>
    </source>
</evidence>
<dbReference type="InterPro" id="IPR015424">
    <property type="entry name" value="PyrdxlP-dep_Trfase"/>
</dbReference>
<dbReference type="UniPathway" id="UPA00031">
    <property type="reaction ID" value="UER00012"/>
</dbReference>
<evidence type="ECO:0000256" key="9">
    <source>
        <dbReference type="HAMAP-Rule" id="MF_01023"/>
    </source>
</evidence>
<dbReference type="Gene3D" id="3.90.1150.10">
    <property type="entry name" value="Aspartate Aminotransferase, domain 1"/>
    <property type="match status" value="1"/>
</dbReference>
<evidence type="ECO:0000256" key="8">
    <source>
        <dbReference type="ARBA" id="ARBA00047481"/>
    </source>
</evidence>
<comment type="catalytic activity">
    <reaction evidence="8 9">
        <text>L-histidinol phosphate + 2-oxoglutarate = 3-(imidazol-4-yl)-2-oxopropyl phosphate + L-glutamate</text>
        <dbReference type="Rhea" id="RHEA:23744"/>
        <dbReference type="ChEBI" id="CHEBI:16810"/>
        <dbReference type="ChEBI" id="CHEBI:29985"/>
        <dbReference type="ChEBI" id="CHEBI:57766"/>
        <dbReference type="ChEBI" id="CHEBI:57980"/>
        <dbReference type="EC" id="2.6.1.9"/>
    </reaction>
</comment>
<name>A0A1W1I3R2_9BACT</name>
<comment type="cofactor">
    <cofactor evidence="1 9">
        <name>pyridoxal 5'-phosphate</name>
        <dbReference type="ChEBI" id="CHEBI:597326"/>
    </cofactor>
</comment>
<accession>A0A1W1I3R2</accession>
<dbReference type="GO" id="GO:0004400">
    <property type="term" value="F:histidinol-phosphate transaminase activity"/>
    <property type="evidence" value="ECO:0007669"/>
    <property type="project" value="UniProtKB-UniRule"/>
</dbReference>
<dbReference type="Pfam" id="PF00155">
    <property type="entry name" value="Aminotran_1_2"/>
    <property type="match status" value="1"/>
</dbReference>
<keyword evidence="9" id="KW-0028">Amino-acid biosynthesis</keyword>
<sequence length="360" mass="39469">MTIHVHPDILSLSPYVPGKPIEELQREFGLERVIKLASNENPLGPSPKALAVLNEGMATLHRYPDGGAFRLRQALADRWKVTPDQVILGNGSDELLGLLARTFLSPGDEAVMADHTFVIYKMEVVAAHGKAVTVPLVQWRHDVAAMAEAMTPRTKLLFLCNPNNPTGTMVSREEVARLLSQVPEHVVVVFDEAYFEYVRSADFPDSMTYVRQGRNAIVLRTFSKIYGLAGLRIGYGITTPEITNLLNRVRPPFNANSLAQLGALAALGDDEHVATSRAVNESGMDQLKSGLAALGCMPVPSEANFLYFDAGCDGRRIFEALLRQGVIVRHIEGRMVRVTVGQAEENQIFLTALARVLKTG</sequence>
<evidence type="ECO:0000313" key="12">
    <source>
        <dbReference type="Proteomes" id="UP000192042"/>
    </source>
</evidence>
<dbReference type="PANTHER" id="PTHR43643:SF3">
    <property type="entry name" value="HISTIDINOL-PHOSPHATE AMINOTRANSFERASE"/>
    <property type="match status" value="1"/>
</dbReference>
<keyword evidence="7 9" id="KW-0663">Pyridoxal phosphate</keyword>
<dbReference type="RefSeq" id="WP_080886149.1">
    <property type="nucleotide sequence ID" value="NZ_LT828648.1"/>
</dbReference>
<protein>
    <recommendedName>
        <fullName evidence="9">Histidinol-phosphate aminotransferase</fullName>
        <ecNumber evidence="9">2.6.1.9</ecNumber>
    </recommendedName>
    <alternativeName>
        <fullName evidence="9">Imidazole acetol-phosphate transaminase</fullName>
    </alternativeName>
</protein>
<dbReference type="InterPro" id="IPR015421">
    <property type="entry name" value="PyrdxlP-dep_Trfase_major"/>
</dbReference>
<dbReference type="InterPro" id="IPR005861">
    <property type="entry name" value="HisP_aminotrans"/>
</dbReference>
<dbReference type="NCBIfam" id="TIGR01141">
    <property type="entry name" value="hisC"/>
    <property type="match status" value="1"/>
</dbReference>
<dbReference type="CDD" id="cd00609">
    <property type="entry name" value="AAT_like"/>
    <property type="match status" value="1"/>
</dbReference>
<keyword evidence="9" id="KW-0368">Histidine biosynthesis</keyword>
<evidence type="ECO:0000256" key="4">
    <source>
        <dbReference type="ARBA" id="ARBA00011738"/>
    </source>
</evidence>
<dbReference type="InterPro" id="IPR015422">
    <property type="entry name" value="PyrdxlP-dep_Trfase_small"/>
</dbReference>
<dbReference type="InterPro" id="IPR004839">
    <property type="entry name" value="Aminotransferase_I/II_large"/>
</dbReference>
<dbReference type="KEGG" id="nja:NSJP_1474"/>
<dbReference type="STRING" id="1325564.NSJP_1474"/>
<dbReference type="EMBL" id="LT828648">
    <property type="protein sequence ID" value="SLM47646.1"/>
    <property type="molecule type" value="Genomic_DNA"/>
</dbReference>
<dbReference type="HAMAP" id="MF_01023">
    <property type="entry name" value="HisC_aminotrans_2"/>
    <property type="match status" value="1"/>
</dbReference>
<keyword evidence="12" id="KW-1185">Reference proteome</keyword>
<proteinExistence type="inferred from homology"/>
<comment type="pathway">
    <text evidence="2 9">Amino-acid biosynthesis; L-histidine biosynthesis; L-histidine from 5-phospho-alpha-D-ribose 1-diphosphate: step 7/9.</text>
</comment>
<dbReference type="OrthoDB" id="9813612at2"/>
<dbReference type="PANTHER" id="PTHR43643">
    <property type="entry name" value="HISTIDINOL-PHOSPHATE AMINOTRANSFERASE 2"/>
    <property type="match status" value="1"/>
</dbReference>
<organism evidence="11 12">
    <name type="scientific">Nitrospira japonica</name>
    <dbReference type="NCBI Taxonomy" id="1325564"/>
    <lineage>
        <taxon>Bacteria</taxon>
        <taxon>Pseudomonadati</taxon>
        <taxon>Nitrospirota</taxon>
        <taxon>Nitrospiria</taxon>
        <taxon>Nitrospirales</taxon>
        <taxon>Nitrospiraceae</taxon>
        <taxon>Nitrospira</taxon>
    </lineage>
</organism>
<evidence type="ECO:0000313" key="11">
    <source>
        <dbReference type="EMBL" id="SLM47646.1"/>
    </source>
</evidence>
<evidence type="ECO:0000256" key="2">
    <source>
        <dbReference type="ARBA" id="ARBA00005011"/>
    </source>
</evidence>
<reference evidence="11 12" key="1">
    <citation type="submission" date="2017-03" db="EMBL/GenBank/DDBJ databases">
        <authorList>
            <person name="Afonso C.L."/>
            <person name="Miller P.J."/>
            <person name="Scott M.A."/>
            <person name="Spackman E."/>
            <person name="Goraichik I."/>
            <person name="Dimitrov K.M."/>
            <person name="Suarez D.L."/>
            <person name="Swayne D.E."/>
        </authorList>
    </citation>
    <scope>NUCLEOTIDE SEQUENCE [LARGE SCALE GENOMIC DNA]</scope>
    <source>
        <strain evidence="11">Genome sequencing of Nitrospira japonica strain NJ11</strain>
    </source>
</reference>
<dbReference type="Gene3D" id="3.40.640.10">
    <property type="entry name" value="Type I PLP-dependent aspartate aminotransferase-like (Major domain)"/>
    <property type="match status" value="1"/>
</dbReference>
<dbReference type="GO" id="GO:0000105">
    <property type="term" value="P:L-histidine biosynthetic process"/>
    <property type="evidence" value="ECO:0007669"/>
    <property type="project" value="UniProtKB-UniRule"/>
</dbReference>
<feature type="modified residue" description="N6-(pyridoxal phosphate)lysine" evidence="9">
    <location>
        <position position="224"/>
    </location>
</feature>
<dbReference type="SUPFAM" id="SSF53383">
    <property type="entry name" value="PLP-dependent transferases"/>
    <property type="match status" value="1"/>
</dbReference>
<keyword evidence="6 9" id="KW-0808">Transferase</keyword>
<dbReference type="Proteomes" id="UP000192042">
    <property type="component" value="Chromosome I"/>
</dbReference>
<comment type="similarity">
    <text evidence="3 9">Belongs to the class-II pyridoxal-phosphate-dependent aminotransferase family. Histidinol-phosphate aminotransferase subfamily.</text>
</comment>
<evidence type="ECO:0000256" key="1">
    <source>
        <dbReference type="ARBA" id="ARBA00001933"/>
    </source>
</evidence>
<gene>
    <name evidence="9 11" type="primary">hisC</name>
    <name evidence="11" type="ORF">NSJP_1474</name>
</gene>
<evidence type="ECO:0000256" key="5">
    <source>
        <dbReference type="ARBA" id="ARBA00022576"/>
    </source>
</evidence>
<evidence type="ECO:0000256" key="3">
    <source>
        <dbReference type="ARBA" id="ARBA00007970"/>
    </source>
</evidence>
<feature type="domain" description="Aminotransferase class I/classII large" evidence="10">
    <location>
        <begin position="32"/>
        <end position="353"/>
    </location>
</feature>
<dbReference type="InterPro" id="IPR050106">
    <property type="entry name" value="HistidinolP_aminotransfase"/>
</dbReference>
<dbReference type="EC" id="2.6.1.9" evidence="9"/>